<comment type="catalytic activity">
    <reaction evidence="8">
        <text>fluoride(in) = fluoride(out)</text>
        <dbReference type="Rhea" id="RHEA:76159"/>
        <dbReference type="ChEBI" id="CHEBI:17051"/>
    </reaction>
    <physiologicalReaction direction="left-to-right" evidence="8">
        <dbReference type="Rhea" id="RHEA:76160"/>
    </physiologicalReaction>
</comment>
<accession>A0A1J0AEX9</accession>
<name>A0A1J0AEX9_9CYAN</name>
<comment type="function">
    <text evidence="9 10">Fluoride-specific ion channel. Important for reducing fluoride concentration in the cell, thus reducing its toxicity.</text>
</comment>
<evidence type="ECO:0000256" key="2">
    <source>
        <dbReference type="ARBA" id="ARBA00022475"/>
    </source>
</evidence>
<feature type="transmembrane region" description="Helical" evidence="10">
    <location>
        <begin position="98"/>
        <end position="122"/>
    </location>
</feature>
<dbReference type="GO" id="GO:0005886">
    <property type="term" value="C:plasma membrane"/>
    <property type="evidence" value="ECO:0007669"/>
    <property type="project" value="UniProtKB-SubCell"/>
</dbReference>
<dbReference type="EMBL" id="CP017675">
    <property type="protein sequence ID" value="APB34459.1"/>
    <property type="molecule type" value="Genomic_DNA"/>
</dbReference>
<keyword evidence="10" id="KW-0406">Ion transport</keyword>
<evidence type="ECO:0000313" key="11">
    <source>
        <dbReference type="EMBL" id="APB34459.1"/>
    </source>
</evidence>
<comment type="caution">
    <text evidence="10">Lacks conserved residue(s) required for the propagation of feature annotation.</text>
</comment>
<dbReference type="OrthoDB" id="9815830at2"/>
<keyword evidence="4 10" id="KW-1133">Transmembrane helix</keyword>
<evidence type="ECO:0000256" key="1">
    <source>
        <dbReference type="ARBA" id="ARBA00004651"/>
    </source>
</evidence>
<dbReference type="PANTHER" id="PTHR28259">
    <property type="entry name" value="FLUORIDE EXPORT PROTEIN 1-RELATED"/>
    <property type="match status" value="1"/>
</dbReference>
<feature type="transmembrane region" description="Helical" evidence="10">
    <location>
        <begin position="6"/>
        <end position="25"/>
    </location>
</feature>
<reference evidence="11 12" key="1">
    <citation type="submission" date="2016-10" db="EMBL/GenBank/DDBJ databases">
        <title>Description of Gloeomargarita lithophora gen. nov., sp. nov., a thylakoid-bearing basal-branching cyanobacterium with intracellular carbonates, and proposal for Gloeomargaritales ord. nov.</title>
        <authorList>
            <person name="Moreira D."/>
            <person name="Tavera R."/>
            <person name="Benzerara K."/>
            <person name="Skouri-Panet F."/>
            <person name="Couradeau E."/>
            <person name="Gerard E."/>
            <person name="Loussert C."/>
            <person name="Novelo E."/>
            <person name="Zivanovic Y."/>
            <person name="Lopez-Garcia P."/>
        </authorList>
    </citation>
    <scope>NUCLEOTIDE SEQUENCE [LARGE SCALE GENOMIC DNA]</scope>
    <source>
        <strain evidence="11 12">D10</strain>
    </source>
</reference>
<keyword evidence="12" id="KW-1185">Reference proteome</keyword>
<evidence type="ECO:0000256" key="3">
    <source>
        <dbReference type="ARBA" id="ARBA00022692"/>
    </source>
</evidence>
<dbReference type="PANTHER" id="PTHR28259:SF1">
    <property type="entry name" value="FLUORIDE EXPORT PROTEIN 1-RELATED"/>
    <property type="match status" value="1"/>
</dbReference>
<keyword evidence="6 10" id="KW-0407">Ion channel</keyword>
<keyword evidence="5 10" id="KW-0472">Membrane</keyword>
<dbReference type="NCBIfam" id="TIGR00494">
    <property type="entry name" value="crcB"/>
    <property type="match status" value="1"/>
</dbReference>
<evidence type="ECO:0000256" key="6">
    <source>
        <dbReference type="ARBA" id="ARBA00023303"/>
    </source>
</evidence>
<evidence type="ECO:0000256" key="9">
    <source>
        <dbReference type="ARBA" id="ARBA00049940"/>
    </source>
</evidence>
<dbReference type="Pfam" id="PF02537">
    <property type="entry name" value="CRCB"/>
    <property type="match status" value="1"/>
</dbReference>
<evidence type="ECO:0000256" key="7">
    <source>
        <dbReference type="ARBA" id="ARBA00035120"/>
    </source>
</evidence>
<sequence>MNSPWLLPFWIALGAIPGALARHYLIILFTEKLGTNFPFGTFFVNLSGSVLMGFSVTLIDKNIPWLNGLIIVGFIASYTTFSTYVLDTSKLGQQKRYASALIYFIGSPLGGLLGLKLGIFLAG</sequence>
<evidence type="ECO:0000256" key="5">
    <source>
        <dbReference type="ARBA" id="ARBA00023136"/>
    </source>
</evidence>
<comment type="subcellular location">
    <subcellularLocation>
        <location evidence="1 10">Cell membrane</location>
        <topology evidence="1 10">Multi-pass membrane protein</topology>
    </subcellularLocation>
</comment>
<dbReference type="GO" id="GO:0062054">
    <property type="term" value="F:fluoride channel activity"/>
    <property type="evidence" value="ECO:0007669"/>
    <property type="project" value="UniProtKB-UniRule"/>
</dbReference>
<evidence type="ECO:0000256" key="4">
    <source>
        <dbReference type="ARBA" id="ARBA00022989"/>
    </source>
</evidence>
<dbReference type="GO" id="GO:0140114">
    <property type="term" value="P:cellular detoxification of fluoride"/>
    <property type="evidence" value="ECO:0007669"/>
    <property type="project" value="UniProtKB-UniRule"/>
</dbReference>
<dbReference type="InterPro" id="IPR003691">
    <property type="entry name" value="FluC"/>
</dbReference>
<evidence type="ECO:0000256" key="8">
    <source>
        <dbReference type="ARBA" id="ARBA00035585"/>
    </source>
</evidence>
<keyword evidence="10" id="KW-0813">Transport</keyword>
<evidence type="ECO:0000256" key="10">
    <source>
        <dbReference type="HAMAP-Rule" id="MF_00454"/>
    </source>
</evidence>
<evidence type="ECO:0000313" key="12">
    <source>
        <dbReference type="Proteomes" id="UP000180235"/>
    </source>
</evidence>
<keyword evidence="3 10" id="KW-0812">Transmembrane</keyword>
<proteinExistence type="inferred from homology"/>
<protein>
    <recommendedName>
        <fullName evidence="10">Fluoride-specific ion channel FluC</fullName>
    </recommendedName>
</protein>
<dbReference type="AlphaFoldDB" id="A0A1J0AEX9"/>
<gene>
    <name evidence="11" type="primary">crcB-1</name>
    <name evidence="10" type="synonym">crcB</name>
    <name evidence="10" type="synonym">fluC</name>
    <name evidence="11" type="ORF">GlitD10_2130</name>
</gene>
<organism evidence="11 12">
    <name type="scientific">Gloeomargarita lithophora Alchichica-D10</name>
    <dbReference type="NCBI Taxonomy" id="1188229"/>
    <lineage>
        <taxon>Bacteria</taxon>
        <taxon>Bacillati</taxon>
        <taxon>Cyanobacteriota</taxon>
        <taxon>Cyanophyceae</taxon>
        <taxon>Gloeomargaritales</taxon>
        <taxon>Gloeomargaritaceae</taxon>
        <taxon>Gloeomargarita</taxon>
    </lineage>
</organism>
<dbReference type="HAMAP" id="MF_00454">
    <property type="entry name" value="FluC"/>
    <property type="match status" value="1"/>
</dbReference>
<dbReference type="RefSeq" id="WP_071454895.1">
    <property type="nucleotide sequence ID" value="NZ_CP017675.1"/>
</dbReference>
<feature type="transmembrane region" description="Helical" evidence="10">
    <location>
        <begin position="65"/>
        <end position="86"/>
    </location>
</feature>
<dbReference type="KEGG" id="glt:GlitD10_2130"/>
<dbReference type="Proteomes" id="UP000180235">
    <property type="component" value="Chromosome"/>
</dbReference>
<feature type="transmembrane region" description="Helical" evidence="10">
    <location>
        <begin position="37"/>
        <end position="59"/>
    </location>
</feature>
<keyword evidence="2 10" id="KW-1003">Cell membrane</keyword>
<dbReference type="STRING" id="1188229.GlitD10_2130"/>
<comment type="similarity">
    <text evidence="7 10">Belongs to the fluoride channel Fluc/FEX (TC 1.A.43) family.</text>
</comment>